<dbReference type="GO" id="GO:0008168">
    <property type="term" value="F:methyltransferase activity"/>
    <property type="evidence" value="ECO:0007669"/>
    <property type="project" value="UniProtKB-KW"/>
</dbReference>
<organism evidence="2 3">
    <name type="scientific">Gracilibacillus kekensis</name>
    <dbReference type="NCBI Taxonomy" id="1027249"/>
    <lineage>
        <taxon>Bacteria</taxon>
        <taxon>Bacillati</taxon>
        <taxon>Bacillota</taxon>
        <taxon>Bacilli</taxon>
        <taxon>Bacillales</taxon>
        <taxon>Bacillaceae</taxon>
        <taxon>Gracilibacillus</taxon>
    </lineage>
</organism>
<dbReference type="STRING" id="1027249.SAMN05216179_0205"/>
<dbReference type="Pfam" id="PF13847">
    <property type="entry name" value="Methyltransf_31"/>
    <property type="match status" value="1"/>
</dbReference>
<evidence type="ECO:0000259" key="1">
    <source>
        <dbReference type="Pfam" id="PF13847"/>
    </source>
</evidence>
<dbReference type="RefSeq" id="WP_073198827.1">
    <property type="nucleotide sequence ID" value="NZ_FRCZ01000001.1"/>
</dbReference>
<sequence length="253" mass="30571">MKKTDYSAIADRYDHNQFRVDEIQHDKDLKNYLNNYHQQEYQVLDLSCGTGNYLVKQHHFLKDLPIKWFGLDASEEMLRIAKEKNGHVTFDHANAEKMPYHSEMFDFIINNYAFHHYLDKNQVIDEVYRIMKKEAVFKMHNIAIHQMPKWWVYHYFPSAYTEDAQRFLEKDMIYHELKTRGFEVKMHIHYRMEEIKVVDYLKLAENRDISVLTLISDQDYQEGLEKMKFDLNKNRGKTIINDFAEMFCLAGKY</sequence>
<dbReference type="EMBL" id="FRCZ01000001">
    <property type="protein sequence ID" value="SHM46208.1"/>
    <property type="molecule type" value="Genomic_DNA"/>
</dbReference>
<dbReference type="OrthoDB" id="43862at2"/>
<keyword evidence="2" id="KW-0489">Methyltransferase</keyword>
<dbReference type="Proteomes" id="UP000184184">
    <property type="component" value="Unassembled WGS sequence"/>
</dbReference>
<dbReference type="Gene3D" id="3.40.50.150">
    <property type="entry name" value="Vaccinia Virus protein VP39"/>
    <property type="match status" value="1"/>
</dbReference>
<proteinExistence type="predicted"/>
<evidence type="ECO:0000313" key="2">
    <source>
        <dbReference type="EMBL" id="SHM46208.1"/>
    </source>
</evidence>
<dbReference type="AlphaFoldDB" id="A0A1M7IZW3"/>
<protein>
    <submittedName>
        <fullName evidence="2">Methyltransferase domain-containing protein</fullName>
    </submittedName>
</protein>
<dbReference type="InterPro" id="IPR029063">
    <property type="entry name" value="SAM-dependent_MTases_sf"/>
</dbReference>
<dbReference type="SUPFAM" id="SSF53335">
    <property type="entry name" value="S-adenosyl-L-methionine-dependent methyltransferases"/>
    <property type="match status" value="1"/>
</dbReference>
<accession>A0A1M7IZW3</accession>
<dbReference type="PANTHER" id="PTHR43861:SF1">
    <property type="entry name" value="TRANS-ACONITATE 2-METHYLTRANSFERASE"/>
    <property type="match status" value="1"/>
</dbReference>
<keyword evidence="3" id="KW-1185">Reference proteome</keyword>
<name>A0A1M7IZW3_9BACI</name>
<feature type="domain" description="Methyltransferase" evidence="1">
    <location>
        <begin position="39"/>
        <end position="143"/>
    </location>
</feature>
<reference evidence="2 3" key="1">
    <citation type="submission" date="2016-11" db="EMBL/GenBank/DDBJ databases">
        <authorList>
            <person name="Jaros S."/>
            <person name="Januszkiewicz K."/>
            <person name="Wedrychowicz H."/>
        </authorList>
    </citation>
    <scope>NUCLEOTIDE SEQUENCE [LARGE SCALE GENOMIC DNA]</scope>
    <source>
        <strain evidence="2 3">CGMCC 1.10681</strain>
    </source>
</reference>
<dbReference type="GO" id="GO:0032259">
    <property type="term" value="P:methylation"/>
    <property type="evidence" value="ECO:0007669"/>
    <property type="project" value="UniProtKB-KW"/>
</dbReference>
<gene>
    <name evidence="2" type="ORF">SAMN05216179_0205</name>
</gene>
<keyword evidence="2" id="KW-0808">Transferase</keyword>
<dbReference type="CDD" id="cd02440">
    <property type="entry name" value="AdoMet_MTases"/>
    <property type="match status" value="1"/>
</dbReference>
<evidence type="ECO:0000313" key="3">
    <source>
        <dbReference type="Proteomes" id="UP000184184"/>
    </source>
</evidence>
<dbReference type="PANTHER" id="PTHR43861">
    <property type="entry name" value="TRANS-ACONITATE 2-METHYLTRANSFERASE-RELATED"/>
    <property type="match status" value="1"/>
</dbReference>
<dbReference type="InterPro" id="IPR025714">
    <property type="entry name" value="Methyltranfer_dom"/>
</dbReference>